<keyword evidence="1" id="KW-0645">Protease</keyword>
<evidence type="ECO:0000313" key="8">
    <source>
        <dbReference type="Proteomes" id="UP000739538"/>
    </source>
</evidence>
<reference evidence="7" key="1">
    <citation type="submission" date="2020-04" db="EMBL/GenBank/DDBJ databases">
        <authorList>
            <person name="Zhang T."/>
        </authorList>
    </citation>
    <scope>NUCLEOTIDE SEQUENCE</scope>
    <source>
        <strain evidence="7">HKST-UBA02</strain>
    </source>
</reference>
<evidence type="ECO:0000256" key="4">
    <source>
        <dbReference type="ARBA" id="ARBA00022825"/>
    </source>
</evidence>
<evidence type="ECO:0000256" key="3">
    <source>
        <dbReference type="ARBA" id="ARBA00022801"/>
    </source>
</evidence>
<dbReference type="FunFam" id="1.20.5.5270:FF:000002">
    <property type="entry name" value="Lon protease homolog"/>
    <property type="match status" value="1"/>
</dbReference>
<evidence type="ECO:0000259" key="6">
    <source>
        <dbReference type="PROSITE" id="PS51787"/>
    </source>
</evidence>
<dbReference type="PROSITE" id="PS51787">
    <property type="entry name" value="LON_N"/>
    <property type="match status" value="1"/>
</dbReference>
<dbReference type="InterPro" id="IPR027065">
    <property type="entry name" value="Lon_Prtase"/>
</dbReference>
<reference evidence="7" key="2">
    <citation type="journal article" date="2021" name="Microbiome">
        <title>Successional dynamics and alternative stable states in a saline activated sludge microbial community over 9 years.</title>
        <authorList>
            <person name="Wang Y."/>
            <person name="Ye J."/>
            <person name="Ju F."/>
            <person name="Liu L."/>
            <person name="Boyd J.A."/>
            <person name="Deng Y."/>
            <person name="Parks D.H."/>
            <person name="Jiang X."/>
            <person name="Yin X."/>
            <person name="Woodcroft B.J."/>
            <person name="Tyson G.W."/>
            <person name="Hugenholtz P."/>
            <person name="Polz M.F."/>
            <person name="Zhang T."/>
        </authorList>
    </citation>
    <scope>NUCLEOTIDE SEQUENCE</scope>
    <source>
        <strain evidence="7">HKST-UBA02</strain>
    </source>
</reference>
<dbReference type="SUPFAM" id="SSF88697">
    <property type="entry name" value="PUA domain-like"/>
    <property type="match status" value="1"/>
</dbReference>
<dbReference type="InterPro" id="IPR015947">
    <property type="entry name" value="PUA-like_sf"/>
</dbReference>
<feature type="domain" description="Lon N-terminal" evidence="6">
    <location>
        <begin position="19"/>
        <end position="212"/>
    </location>
</feature>
<dbReference type="Gene3D" id="3.40.50.300">
    <property type="entry name" value="P-loop containing nucleotide triphosphate hydrolases"/>
    <property type="match status" value="1"/>
</dbReference>
<protein>
    <submittedName>
        <fullName evidence="7">LON peptidase substrate-binding domain-containing protein</fullName>
    </submittedName>
</protein>
<name>A0A956NEJ7_UNCEI</name>
<dbReference type="GO" id="GO:0004252">
    <property type="term" value="F:serine-type endopeptidase activity"/>
    <property type="evidence" value="ECO:0007669"/>
    <property type="project" value="InterPro"/>
</dbReference>
<sequence>MAKRKTSDDPKLPPIPSTLPILPLRNTLAYPSMVLPLAVGIPRSMKLIEDALQGDRLIGLVGMGDGSIEEPGPDQVWQFGTVARIHRVVRAQEDTMQVIVQGMERFEIVEWLEPKPYLRANIKVRPDVVEEDLELDALVRSLRELAREVVALSPHLPDEVGRFLAQVEDPRHLVYVITANARVGKEEGQEILEADKVKDKIRILIRHLTREREILTLEQKIQSEAHEEMDKAQREYFLRQQLRAIRKELGDEEESGEFVEEYKQRILASGMPHEARKEVLRELKRLDGMPPQAAEYSLIKTYLDWMVEIPWKKKSEDRLDVENARQILDEDHYDLAEVKSRILEYLAVRKLITERDPAATETAGKKPPKKKPEPLEKKVKATLVEDVIGIFHELPDEGVSDSDIEAELSEFVEPEDEPDFYDPDHLSDEDVLGEPEVAVGPRRATAGTILCFVGPPGVGKTSLGQSIARALGREFTRMSLGGMRDEAEIRGHRRTYIGALPGRIIQGIKRAGTRNPVF</sequence>
<dbReference type="GO" id="GO:0006508">
    <property type="term" value="P:proteolysis"/>
    <property type="evidence" value="ECO:0007669"/>
    <property type="project" value="UniProtKB-KW"/>
</dbReference>
<dbReference type="SUPFAM" id="SSF52540">
    <property type="entry name" value="P-loop containing nucleoside triphosphate hydrolases"/>
    <property type="match status" value="1"/>
</dbReference>
<dbReference type="Gene3D" id="2.30.130.40">
    <property type="entry name" value="LON domain-like"/>
    <property type="match status" value="1"/>
</dbReference>
<evidence type="ECO:0000256" key="2">
    <source>
        <dbReference type="ARBA" id="ARBA00022741"/>
    </source>
</evidence>
<dbReference type="GO" id="GO:0030163">
    <property type="term" value="P:protein catabolic process"/>
    <property type="evidence" value="ECO:0007669"/>
    <property type="project" value="InterPro"/>
</dbReference>
<keyword evidence="5" id="KW-0067">ATP-binding</keyword>
<evidence type="ECO:0000256" key="1">
    <source>
        <dbReference type="ARBA" id="ARBA00022670"/>
    </source>
</evidence>
<feature type="non-terminal residue" evidence="7">
    <location>
        <position position="518"/>
    </location>
</feature>
<dbReference type="InterPro" id="IPR027417">
    <property type="entry name" value="P-loop_NTPase"/>
</dbReference>
<dbReference type="AlphaFoldDB" id="A0A956NEJ7"/>
<organism evidence="7 8">
    <name type="scientific">Eiseniibacteriota bacterium</name>
    <dbReference type="NCBI Taxonomy" id="2212470"/>
    <lineage>
        <taxon>Bacteria</taxon>
        <taxon>Candidatus Eiseniibacteriota</taxon>
    </lineage>
</organism>
<dbReference type="InterPro" id="IPR046336">
    <property type="entry name" value="Lon_prtase_N_sf"/>
</dbReference>
<dbReference type="GO" id="GO:0005524">
    <property type="term" value="F:ATP binding"/>
    <property type="evidence" value="ECO:0007669"/>
    <property type="project" value="UniProtKB-KW"/>
</dbReference>
<keyword evidence="3" id="KW-0378">Hydrolase</keyword>
<dbReference type="Proteomes" id="UP000739538">
    <property type="component" value="Unassembled WGS sequence"/>
</dbReference>
<dbReference type="SMART" id="SM00464">
    <property type="entry name" value="LON"/>
    <property type="match status" value="1"/>
</dbReference>
<proteinExistence type="predicted"/>
<dbReference type="GO" id="GO:0016887">
    <property type="term" value="F:ATP hydrolysis activity"/>
    <property type="evidence" value="ECO:0007669"/>
    <property type="project" value="InterPro"/>
</dbReference>
<dbReference type="Pfam" id="PF00004">
    <property type="entry name" value="AAA"/>
    <property type="match status" value="1"/>
</dbReference>
<keyword evidence="4" id="KW-0720">Serine protease</keyword>
<comment type="caution">
    <text evidence="7">The sequence shown here is derived from an EMBL/GenBank/DDBJ whole genome shotgun (WGS) entry which is preliminary data.</text>
</comment>
<evidence type="ECO:0000256" key="5">
    <source>
        <dbReference type="ARBA" id="ARBA00022840"/>
    </source>
</evidence>
<dbReference type="PANTHER" id="PTHR10046">
    <property type="entry name" value="ATP DEPENDENT LON PROTEASE FAMILY MEMBER"/>
    <property type="match status" value="1"/>
</dbReference>
<evidence type="ECO:0000313" key="7">
    <source>
        <dbReference type="EMBL" id="MCA9757945.1"/>
    </source>
</evidence>
<dbReference type="InterPro" id="IPR003959">
    <property type="entry name" value="ATPase_AAA_core"/>
</dbReference>
<dbReference type="Gene3D" id="1.20.5.5270">
    <property type="match status" value="1"/>
</dbReference>
<dbReference type="Pfam" id="PF02190">
    <property type="entry name" value="LON_substr_bdg"/>
    <property type="match status" value="1"/>
</dbReference>
<keyword evidence="2" id="KW-0547">Nucleotide-binding</keyword>
<accession>A0A956NEJ7</accession>
<dbReference type="GO" id="GO:0004176">
    <property type="term" value="F:ATP-dependent peptidase activity"/>
    <property type="evidence" value="ECO:0007669"/>
    <property type="project" value="InterPro"/>
</dbReference>
<dbReference type="Gene3D" id="1.20.58.1480">
    <property type="match status" value="1"/>
</dbReference>
<gene>
    <name evidence="7" type="ORF">KDA27_19290</name>
</gene>
<dbReference type="InterPro" id="IPR003111">
    <property type="entry name" value="Lon_prtase_N"/>
</dbReference>
<dbReference type="EMBL" id="JAGQHS010000131">
    <property type="protein sequence ID" value="MCA9757945.1"/>
    <property type="molecule type" value="Genomic_DNA"/>
</dbReference>